<keyword evidence="1" id="KW-1133">Transmembrane helix</keyword>
<accession>A0ABS7J617</accession>
<evidence type="ECO:0000313" key="3">
    <source>
        <dbReference type="Proteomes" id="UP000783253"/>
    </source>
</evidence>
<sequence length="131" mass="13909">MDPQLLQFFGSLAAILLLAGIAWSLKLGPERKLESEEDARRAAGEAVDGFDAEKLSLDSEGRGALLSDASGNILLLRPHGTHFAGRILTAAASAAIEGDTLVIDTAEKRYGAARLVLDDAPAWVQRIEAIK</sequence>
<dbReference type="EMBL" id="JAIGNK010000003">
    <property type="protein sequence ID" value="MBX7458888.1"/>
    <property type="molecule type" value="Genomic_DNA"/>
</dbReference>
<evidence type="ECO:0000313" key="2">
    <source>
        <dbReference type="EMBL" id="MBX7458888.1"/>
    </source>
</evidence>
<reference evidence="2 3" key="1">
    <citation type="submission" date="2021-08" db="EMBL/GenBank/DDBJ databases">
        <title>Comparative Genomics Analysis of the Genus Qipengyuania Reveals Extensive Genetic Diversity and Metabolic Versatility, Including the Description of Fifteen Novel Species.</title>
        <authorList>
            <person name="Liu Y."/>
        </authorList>
    </citation>
    <scope>NUCLEOTIDE SEQUENCE [LARGE SCALE GENOMIC DNA]</scope>
    <source>
        <strain evidence="2 3">1NDH17</strain>
    </source>
</reference>
<proteinExistence type="predicted"/>
<keyword evidence="3" id="KW-1185">Reference proteome</keyword>
<feature type="transmembrane region" description="Helical" evidence="1">
    <location>
        <begin position="6"/>
        <end position="25"/>
    </location>
</feature>
<keyword evidence="1" id="KW-0472">Membrane</keyword>
<name>A0ABS7J617_9SPHN</name>
<gene>
    <name evidence="2" type="ORF">K3152_11580</name>
</gene>
<organism evidence="2 3">
    <name type="scientific">Qipengyuania polymorpha</name>
    <dbReference type="NCBI Taxonomy" id="2867234"/>
    <lineage>
        <taxon>Bacteria</taxon>
        <taxon>Pseudomonadati</taxon>
        <taxon>Pseudomonadota</taxon>
        <taxon>Alphaproteobacteria</taxon>
        <taxon>Sphingomonadales</taxon>
        <taxon>Erythrobacteraceae</taxon>
        <taxon>Qipengyuania</taxon>
    </lineage>
</organism>
<comment type="caution">
    <text evidence="2">The sequence shown here is derived from an EMBL/GenBank/DDBJ whole genome shotgun (WGS) entry which is preliminary data.</text>
</comment>
<protein>
    <submittedName>
        <fullName evidence="2">Uncharacterized protein</fullName>
    </submittedName>
</protein>
<keyword evidence="1" id="KW-0812">Transmembrane</keyword>
<dbReference type="Proteomes" id="UP000783253">
    <property type="component" value="Unassembled WGS sequence"/>
</dbReference>
<evidence type="ECO:0000256" key="1">
    <source>
        <dbReference type="SAM" id="Phobius"/>
    </source>
</evidence>